<feature type="domain" description="Terminal beta-(1-&gt;2)-arabinofuranosyltransferase C-terminal" evidence="2">
    <location>
        <begin position="438"/>
        <end position="553"/>
    </location>
</feature>
<dbReference type="Proteomes" id="UP001551482">
    <property type="component" value="Unassembled WGS sequence"/>
</dbReference>
<feature type="transmembrane region" description="Helical" evidence="1">
    <location>
        <begin position="329"/>
        <end position="347"/>
    </location>
</feature>
<dbReference type="Pfam" id="PF26371">
    <property type="entry name" value="AftB_C"/>
    <property type="match status" value="1"/>
</dbReference>
<evidence type="ECO:0000313" key="3">
    <source>
        <dbReference type="EMBL" id="MEU8133608.1"/>
    </source>
</evidence>
<reference evidence="3 4" key="1">
    <citation type="submission" date="2024-06" db="EMBL/GenBank/DDBJ databases">
        <title>The Natural Products Discovery Center: Release of the First 8490 Sequenced Strains for Exploring Actinobacteria Biosynthetic Diversity.</title>
        <authorList>
            <person name="Kalkreuter E."/>
            <person name="Kautsar S.A."/>
            <person name="Yang D."/>
            <person name="Bader C.D."/>
            <person name="Teijaro C.N."/>
            <person name="Fluegel L."/>
            <person name="Davis C.M."/>
            <person name="Simpson J.R."/>
            <person name="Lauterbach L."/>
            <person name="Steele A.D."/>
            <person name="Gui C."/>
            <person name="Meng S."/>
            <person name="Li G."/>
            <person name="Viehrig K."/>
            <person name="Ye F."/>
            <person name="Su P."/>
            <person name="Kiefer A.F."/>
            <person name="Nichols A."/>
            <person name="Cepeda A.J."/>
            <person name="Yan W."/>
            <person name="Fan B."/>
            <person name="Jiang Y."/>
            <person name="Adhikari A."/>
            <person name="Zheng C.-J."/>
            <person name="Schuster L."/>
            <person name="Cowan T.M."/>
            <person name="Smanski M.J."/>
            <person name="Chevrette M.G."/>
            <person name="De Carvalho L.P.S."/>
            <person name="Shen B."/>
        </authorList>
    </citation>
    <scope>NUCLEOTIDE SEQUENCE [LARGE SCALE GENOMIC DNA]</scope>
    <source>
        <strain evidence="3 4">NPDC048946</strain>
    </source>
</reference>
<feature type="transmembrane region" description="Helical" evidence="1">
    <location>
        <begin position="278"/>
        <end position="297"/>
    </location>
</feature>
<accession>A0ABV3DCY1</accession>
<protein>
    <recommendedName>
        <fullName evidence="2">Terminal beta-(1-&gt;2)-arabinofuranosyltransferase C-terminal domain-containing protein</fullName>
    </recommendedName>
</protein>
<evidence type="ECO:0000259" key="2">
    <source>
        <dbReference type="Pfam" id="PF26371"/>
    </source>
</evidence>
<keyword evidence="4" id="KW-1185">Reference proteome</keyword>
<proteinExistence type="predicted"/>
<feature type="transmembrane region" description="Helical" evidence="1">
    <location>
        <begin position="303"/>
        <end position="322"/>
    </location>
</feature>
<name>A0ABV3DCY1_9ACTN</name>
<dbReference type="EMBL" id="JBEZFP010000016">
    <property type="protein sequence ID" value="MEU8133608.1"/>
    <property type="molecule type" value="Genomic_DNA"/>
</dbReference>
<feature type="transmembrane region" description="Helical" evidence="1">
    <location>
        <begin position="252"/>
        <end position="271"/>
    </location>
</feature>
<gene>
    <name evidence="3" type="ORF">AB0C36_08885</name>
</gene>
<dbReference type="RefSeq" id="WP_358351373.1">
    <property type="nucleotide sequence ID" value="NZ_JBEZFP010000016.1"/>
</dbReference>
<keyword evidence="1" id="KW-1133">Transmembrane helix</keyword>
<comment type="caution">
    <text evidence="3">The sequence shown here is derived from an EMBL/GenBank/DDBJ whole genome shotgun (WGS) entry which is preliminary data.</text>
</comment>
<evidence type="ECO:0000256" key="1">
    <source>
        <dbReference type="SAM" id="Phobius"/>
    </source>
</evidence>
<evidence type="ECO:0000313" key="4">
    <source>
        <dbReference type="Proteomes" id="UP001551482"/>
    </source>
</evidence>
<keyword evidence="1" id="KW-0812">Transmembrane</keyword>
<feature type="transmembrane region" description="Helical" evidence="1">
    <location>
        <begin position="171"/>
        <end position="191"/>
    </location>
</feature>
<feature type="transmembrane region" description="Helical" evidence="1">
    <location>
        <begin position="129"/>
        <end position="150"/>
    </location>
</feature>
<dbReference type="InterPro" id="IPR058983">
    <property type="entry name" value="AftB_C"/>
</dbReference>
<sequence length="572" mass="61621">MAVPTLFLAVMGWNQRWMTDDGLIFTRVVRQITAGNGPVYNVGERVETSTSTAWQWLLVAVHYPSPLSDAENAVYLGLLLAVLGFWAALSATCCLHRRLAPTRLLLPAGALVFVVVEPVWDFLSAGMEIGLILFWIGTSWALLVSVWCAWPGAVPARRLLGLSCYLGLGPLIRPDLGITAVAFLVAVALLGPASGWTRVGMAVAAGALPAAYEVFRMGYYGQLVPMPAVTKEAGDSQWGRGWDYVTDFNRPYQLWIPLLFLAAAAVLYARLGLPRRRTVLVLAVAPAAALAQALYLVKVGGDFMHARMWVPILLTLLLPMLLLPLRRAVLPLVAAVAVWAVVCAAVLRPGGSGTTKPPVPAANGQNQVWNERGVTTRATGERNPVTAGAHVAYNAQMHGLLVAARDDGRHVLMLDPRYGKVFGLPPDFALPLRPDLENPVALVIGKLGAGGAMTPLDGLLADVWGLSSTLGAHLEQTNFTAAGHQKLLAPVWNIALYVDPAAFPSVPPALADQEQLRAAHRVLGCGDVRELLESVSEPMSFDRFWKNLTGAYERTNIRIPADPVEAARKFCD</sequence>
<keyword evidence="1" id="KW-0472">Membrane</keyword>
<organism evidence="3 4">
    <name type="scientific">Streptodolium elevatio</name>
    <dbReference type="NCBI Taxonomy" id="3157996"/>
    <lineage>
        <taxon>Bacteria</taxon>
        <taxon>Bacillati</taxon>
        <taxon>Actinomycetota</taxon>
        <taxon>Actinomycetes</taxon>
        <taxon>Kitasatosporales</taxon>
        <taxon>Streptomycetaceae</taxon>
        <taxon>Streptodolium</taxon>
    </lineage>
</organism>
<feature type="transmembrane region" description="Helical" evidence="1">
    <location>
        <begin position="73"/>
        <end position="92"/>
    </location>
</feature>